<keyword evidence="3" id="KW-0862">Zinc</keyword>
<keyword evidence="2" id="KW-0479">Metal-binding</keyword>
<feature type="domain" description="CENP-V/GFA" evidence="6">
    <location>
        <begin position="3"/>
        <end position="109"/>
    </location>
</feature>
<evidence type="ECO:0000313" key="8">
    <source>
        <dbReference type="Proteomes" id="UP000673383"/>
    </source>
</evidence>
<evidence type="ECO:0000313" key="7">
    <source>
        <dbReference type="EMBL" id="MBP1298998.1"/>
    </source>
</evidence>
<feature type="compositionally biased region" description="Gly residues" evidence="5">
    <location>
        <begin position="79"/>
        <end position="93"/>
    </location>
</feature>
<evidence type="ECO:0000256" key="3">
    <source>
        <dbReference type="ARBA" id="ARBA00022833"/>
    </source>
</evidence>
<organism evidence="7 8">
    <name type="scientific">Bradyrhizobium elkanii</name>
    <dbReference type="NCBI Taxonomy" id="29448"/>
    <lineage>
        <taxon>Bacteria</taxon>
        <taxon>Pseudomonadati</taxon>
        <taxon>Pseudomonadota</taxon>
        <taxon>Alphaproteobacteria</taxon>
        <taxon>Hyphomicrobiales</taxon>
        <taxon>Nitrobacteraceae</taxon>
        <taxon>Bradyrhizobium</taxon>
    </lineage>
</organism>
<accession>A0A8I1YML2</accession>
<dbReference type="EMBL" id="JAFICZ010000001">
    <property type="protein sequence ID" value="MBP1298998.1"/>
    <property type="molecule type" value="Genomic_DNA"/>
</dbReference>
<reference evidence="7" key="1">
    <citation type="submission" date="2021-02" db="EMBL/GenBank/DDBJ databases">
        <title>Genomic Encyclopedia of Type Strains, Phase IV (KMG-V): Genome sequencing to study the core and pangenomes of soil and plant-associated prokaryotes.</title>
        <authorList>
            <person name="Whitman W."/>
        </authorList>
    </citation>
    <scope>NUCLEOTIDE SEQUENCE</scope>
    <source>
        <strain evidence="7">USDA 406</strain>
    </source>
</reference>
<dbReference type="PANTHER" id="PTHR33337:SF33">
    <property type="entry name" value="CENP-V_GFA DOMAIN-CONTAINING PROTEIN"/>
    <property type="match status" value="1"/>
</dbReference>
<evidence type="ECO:0000256" key="4">
    <source>
        <dbReference type="ARBA" id="ARBA00023239"/>
    </source>
</evidence>
<evidence type="ECO:0000256" key="1">
    <source>
        <dbReference type="ARBA" id="ARBA00005495"/>
    </source>
</evidence>
<gene>
    <name evidence="7" type="ORF">JOH49_008751</name>
</gene>
<dbReference type="RefSeq" id="WP_244980713.1">
    <property type="nucleotide sequence ID" value="NZ_JAFICZ010000001.1"/>
</dbReference>
<dbReference type="SUPFAM" id="SSF51316">
    <property type="entry name" value="Mss4-like"/>
    <property type="match status" value="1"/>
</dbReference>
<protein>
    <recommendedName>
        <fullName evidence="6">CENP-V/GFA domain-containing protein</fullName>
    </recommendedName>
</protein>
<comment type="caution">
    <text evidence="7">The sequence shown here is derived from an EMBL/GenBank/DDBJ whole genome shotgun (WGS) entry which is preliminary data.</text>
</comment>
<dbReference type="InterPro" id="IPR006913">
    <property type="entry name" value="CENP-V/GFA"/>
</dbReference>
<comment type="similarity">
    <text evidence="1">Belongs to the Gfa family.</text>
</comment>
<proteinExistence type="inferred from homology"/>
<sequence>MNMEGGCTCRNVRYRLTGRPLIVHACHCTWCQRETGTAHALNAMYEAERVEHIAAEPEIVGHTVGERQGAENRALPHLQGGGVEQLSGRGTGGALRPRRHAGRSEPVPA</sequence>
<dbReference type="Gene3D" id="3.90.1590.10">
    <property type="entry name" value="glutathione-dependent formaldehyde- activating enzyme (gfa)"/>
    <property type="match status" value="1"/>
</dbReference>
<name>A0A8I1YML2_BRAEL</name>
<evidence type="ECO:0000256" key="5">
    <source>
        <dbReference type="SAM" id="MobiDB-lite"/>
    </source>
</evidence>
<dbReference type="Pfam" id="PF04828">
    <property type="entry name" value="GFA"/>
    <property type="match status" value="1"/>
</dbReference>
<dbReference type="GO" id="GO:0046872">
    <property type="term" value="F:metal ion binding"/>
    <property type="evidence" value="ECO:0007669"/>
    <property type="project" value="UniProtKB-KW"/>
</dbReference>
<dbReference type="InterPro" id="IPR011057">
    <property type="entry name" value="Mss4-like_sf"/>
</dbReference>
<dbReference type="PANTHER" id="PTHR33337">
    <property type="entry name" value="GFA DOMAIN-CONTAINING PROTEIN"/>
    <property type="match status" value="1"/>
</dbReference>
<dbReference type="Proteomes" id="UP000673383">
    <property type="component" value="Unassembled WGS sequence"/>
</dbReference>
<dbReference type="AlphaFoldDB" id="A0A8I1YML2"/>
<dbReference type="PROSITE" id="PS51891">
    <property type="entry name" value="CENP_V_GFA"/>
    <property type="match status" value="1"/>
</dbReference>
<feature type="region of interest" description="Disordered" evidence="5">
    <location>
        <begin position="66"/>
        <end position="109"/>
    </location>
</feature>
<keyword evidence="4" id="KW-0456">Lyase</keyword>
<evidence type="ECO:0000259" key="6">
    <source>
        <dbReference type="PROSITE" id="PS51891"/>
    </source>
</evidence>
<evidence type="ECO:0000256" key="2">
    <source>
        <dbReference type="ARBA" id="ARBA00022723"/>
    </source>
</evidence>
<dbReference type="GO" id="GO:0016846">
    <property type="term" value="F:carbon-sulfur lyase activity"/>
    <property type="evidence" value="ECO:0007669"/>
    <property type="project" value="InterPro"/>
</dbReference>